<dbReference type="InterPro" id="IPR011434">
    <property type="entry name" value="Ltp-like_HTH"/>
</dbReference>
<evidence type="ECO:0000313" key="4">
    <source>
        <dbReference type="Proteomes" id="UP000286050"/>
    </source>
</evidence>
<gene>
    <name evidence="3" type="ORF">DW787_05200</name>
</gene>
<protein>
    <recommendedName>
        <fullName evidence="2">Putative host cell surface-exposed lipoprotein Ltp-like HTH region domain-containing protein</fullName>
    </recommendedName>
</protein>
<evidence type="ECO:0000259" key="2">
    <source>
        <dbReference type="Pfam" id="PF07553"/>
    </source>
</evidence>
<dbReference type="Pfam" id="PF07553">
    <property type="entry name" value="Lipoprotein_Ltp"/>
    <property type="match status" value="2"/>
</dbReference>
<feature type="domain" description="Putative host cell surface-exposed lipoprotein Ltp-like HTH region" evidence="2">
    <location>
        <begin position="110"/>
        <end position="157"/>
    </location>
</feature>
<feature type="domain" description="Putative host cell surface-exposed lipoprotein Ltp-like HTH region" evidence="2">
    <location>
        <begin position="61"/>
        <end position="107"/>
    </location>
</feature>
<evidence type="ECO:0000313" key="3">
    <source>
        <dbReference type="EMBL" id="RHD56078.1"/>
    </source>
</evidence>
<proteinExistence type="predicted"/>
<name>A0A414FX43_9ACTN</name>
<dbReference type="RefSeq" id="WP_118271928.1">
    <property type="nucleotide sequence ID" value="NZ_JAQECN010000015.1"/>
</dbReference>
<organism evidence="3 4">
    <name type="scientific">Collinsella intestinalis</name>
    <dbReference type="NCBI Taxonomy" id="147207"/>
    <lineage>
        <taxon>Bacteria</taxon>
        <taxon>Bacillati</taxon>
        <taxon>Actinomycetota</taxon>
        <taxon>Coriobacteriia</taxon>
        <taxon>Coriobacteriales</taxon>
        <taxon>Coriobacteriaceae</taxon>
        <taxon>Collinsella</taxon>
    </lineage>
</organism>
<dbReference type="InterPro" id="IPR036388">
    <property type="entry name" value="WH-like_DNA-bd_sf"/>
</dbReference>
<reference evidence="3 4" key="1">
    <citation type="submission" date="2018-08" db="EMBL/GenBank/DDBJ databases">
        <title>A genome reference for cultivated species of the human gut microbiota.</title>
        <authorList>
            <person name="Zou Y."/>
            <person name="Xue W."/>
            <person name="Luo G."/>
        </authorList>
    </citation>
    <scope>NUCLEOTIDE SEQUENCE [LARGE SCALE GENOMIC DNA]</scope>
    <source>
        <strain evidence="3 4">AM30-5LB</strain>
    </source>
</reference>
<sequence>MAKGKKSIWKIVLVGFVVLVVIGAIGSGDSYESADGVSPREPQTQQAQEPEPEPEPDVPAEYRSALKKAESYSEMMHMSKQGIYDQLTSEYGEQFSPEAAQYAVDNLQADYNANALAKAQSYQDDMNMSPEAIRDQLTSEYGEQFTQEEADYAVANLS</sequence>
<evidence type="ECO:0000256" key="1">
    <source>
        <dbReference type="SAM" id="MobiDB-lite"/>
    </source>
</evidence>
<accession>A0A414FX43</accession>
<dbReference type="Proteomes" id="UP000286050">
    <property type="component" value="Unassembled WGS sequence"/>
</dbReference>
<dbReference type="AlphaFoldDB" id="A0A414FX43"/>
<comment type="caution">
    <text evidence="3">The sequence shown here is derived from an EMBL/GenBank/DDBJ whole genome shotgun (WGS) entry which is preliminary data.</text>
</comment>
<dbReference type="Gene3D" id="1.10.10.10">
    <property type="entry name" value="Winged helix-like DNA-binding domain superfamily/Winged helix DNA-binding domain"/>
    <property type="match status" value="2"/>
</dbReference>
<dbReference type="EMBL" id="QSJI01000003">
    <property type="protein sequence ID" value="RHD56078.1"/>
    <property type="molecule type" value="Genomic_DNA"/>
</dbReference>
<feature type="region of interest" description="Disordered" evidence="1">
    <location>
        <begin position="30"/>
        <end position="61"/>
    </location>
</feature>